<evidence type="ECO:0000256" key="1">
    <source>
        <dbReference type="SAM" id="MobiDB-lite"/>
    </source>
</evidence>
<dbReference type="PANTHER" id="PTHR38790:SF4">
    <property type="entry name" value="2EXR DOMAIN-CONTAINING PROTEIN"/>
    <property type="match status" value="1"/>
</dbReference>
<dbReference type="PANTHER" id="PTHR38790">
    <property type="entry name" value="2EXR DOMAIN-CONTAINING PROTEIN-RELATED"/>
    <property type="match status" value="1"/>
</dbReference>
<accession>A0A9P8LIG0</accession>
<evidence type="ECO:0000313" key="3">
    <source>
        <dbReference type="Proteomes" id="UP000750711"/>
    </source>
</evidence>
<comment type="caution">
    <text evidence="2">The sequence shown here is derived from an EMBL/GenBank/DDBJ whole genome shotgun (WGS) entry which is preliminary data.</text>
</comment>
<feature type="compositionally biased region" description="Acidic residues" evidence="1">
    <location>
        <begin position="320"/>
        <end position="333"/>
    </location>
</feature>
<proteinExistence type="predicted"/>
<reference evidence="2" key="1">
    <citation type="submission" date="2021-03" db="EMBL/GenBank/DDBJ databases">
        <title>Comparative genomics and phylogenomic investigation of the class Geoglossomycetes provide insights into ecological specialization and systematics.</title>
        <authorList>
            <person name="Melie T."/>
            <person name="Pirro S."/>
            <person name="Miller A.N."/>
            <person name="Quandt A."/>
        </authorList>
    </citation>
    <scope>NUCLEOTIDE SEQUENCE</scope>
    <source>
        <strain evidence="2">CAQ_001_2017</strain>
    </source>
</reference>
<dbReference type="Proteomes" id="UP000750711">
    <property type="component" value="Unassembled WGS sequence"/>
</dbReference>
<name>A0A9P8LIG0_9PEZI</name>
<evidence type="ECO:0000313" key="2">
    <source>
        <dbReference type="EMBL" id="KAH0565849.1"/>
    </source>
</evidence>
<sequence>MQGSSAVTCSLLRLPREIRDLIWECLFISTTLTSGDRHVSRISTYRVKPNPNSLAILRTCQQIHRETKDLWLKLVLFDFTHIEFLLDKFSPLPLPVLSQIRRTRVSSRPLMLSPPDCDDDIYYRLDSAFALVPGLQLKTLEVDATVESDMVVYDTISRLVERGSGWRELQVFIPNSKVLAYKVDPDEFFGFPEYRRTPQPDGWTRALRRRDGQNSASEVKIYRTRQPNADPGAVYDPSMRETFTQKPQANSTFGLEEDAFLISEQELGNQMLVVVKRAPDAEIVEDIERQNAQEYDGEDIRQWAGNMTWDEIRKASMSLFDDDESFEEGDGSSEEGNSEHEPFAF</sequence>
<protein>
    <recommendedName>
        <fullName evidence="4">F-box domain-containing protein</fullName>
    </recommendedName>
</protein>
<dbReference type="EMBL" id="JAGHQM010000055">
    <property type="protein sequence ID" value="KAH0565849.1"/>
    <property type="molecule type" value="Genomic_DNA"/>
</dbReference>
<dbReference type="AlphaFoldDB" id="A0A9P8LIG0"/>
<organism evidence="2 3">
    <name type="scientific">Trichoglossum hirsutum</name>
    <dbReference type="NCBI Taxonomy" id="265104"/>
    <lineage>
        <taxon>Eukaryota</taxon>
        <taxon>Fungi</taxon>
        <taxon>Dikarya</taxon>
        <taxon>Ascomycota</taxon>
        <taxon>Pezizomycotina</taxon>
        <taxon>Geoglossomycetes</taxon>
        <taxon>Geoglossales</taxon>
        <taxon>Geoglossaceae</taxon>
        <taxon>Trichoglossum</taxon>
    </lineage>
</organism>
<evidence type="ECO:0008006" key="4">
    <source>
        <dbReference type="Google" id="ProtNLM"/>
    </source>
</evidence>
<feature type="region of interest" description="Disordered" evidence="1">
    <location>
        <begin position="319"/>
        <end position="345"/>
    </location>
</feature>
<gene>
    <name evidence="2" type="ORF">GP486_000746</name>
</gene>
<keyword evidence="3" id="KW-1185">Reference proteome</keyword>